<dbReference type="InterPro" id="IPR034660">
    <property type="entry name" value="DinB/YfiT-like"/>
</dbReference>
<dbReference type="AlphaFoldDB" id="A0A839N6Q9"/>
<dbReference type="Proteomes" id="UP000559182">
    <property type="component" value="Unassembled WGS sequence"/>
</dbReference>
<dbReference type="InterPro" id="IPR024344">
    <property type="entry name" value="MDMPI_metal-binding"/>
</dbReference>
<sequence>MTRLDELLADLQAESASLRAMVGRAGPDALALATPAAGWTVAHQLAHLTWTDEVATSATASVVPSVETARGWDVVLAEAASAPTTFVDDGAAELAVADPTELMTRWDAGRAALAAALRATPADVRIPWFGPPMKATSMATARIMETWAHGLDVAAALDVTPEPTDRIRHVCHLGVATRAFAYAGRGLPVPEEPIHVTLTAPSGAEWSWGDPAAIHRISGPAWEFAQVAVRRRHPDDTSLVATDGPAREWLGIIQAFAGPPGADPERTRP</sequence>
<comment type="caution">
    <text evidence="2">The sequence shown here is derived from an EMBL/GenBank/DDBJ whole genome shotgun (WGS) entry which is preliminary data.</text>
</comment>
<dbReference type="InterPro" id="IPR017517">
    <property type="entry name" value="Maleyloyr_isom"/>
</dbReference>
<dbReference type="RefSeq" id="WP_183321338.1">
    <property type="nucleotide sequence ID" value="NZ_JACHVQ010000002.1"/>
</dbReference>
<evidence type="ECO:0000313" key="3">
    <source>
        <dbReference type="Proteomes" id="UP000559182"/>
    </source>
</evidence>
<dbReference type="Pfam" id="PF11716">
    <property type="entry name" value="MDMPI_N"/>
    <property type="match status" value="1"/>
</dbReference>
<gene>
    <name evidence="2" type="ORF">FHU39_002975</name>
</gene>
<feature type="domain" description="Mycothiol-dependent maleylpyruvate isomerase metal-binding" evidence="1">
    <location>
        <begin position="11"/>
        <end position="154"/>
    </location>
</feature>
<organism evidence="2 3">
    <name type="scientific">Flexivirga oryzae</name>
    <dbReference type="NCBI Taxonomy" id="1794944"/>
    <lineage>
        <taxon>Bacteria</taxon>
        <taxon>Bacillati</taxon>
        <taxon>Actinomycetota</taxon>
        <taxon>Actinomycetes</taxon>
        <taxon>Micrococcales</taxon>
        <taxon>Dermacoccaceae</taxon>
        <taxon>Flexivirga</taxon>
    </lineage>
</organism>
<dbReference type="SUPFAM" id="SSF109854">
    <property type="entry name" value="DinB/YfiT-like putative metalloenzymes"/>
    <property type="match status" value="1"/>
</dbReference>
<dbReference type="NCBIfam" id="TIGR03083">
    <property type="entry name" value="maleylpyruvate isomerase family mycothiol-dependent enzyme"/>
    <property type="match status" value="1"/>
</dbReference>
<dbReference type="Gene3D" id="1.20.120.450">
    <property type="entry name" value="dinb family like domain"/>
    <property type="match status" value="1"/>
</dbReference>
<dbReference type="NCBIfam" id="TIGR03084">
    <property type="entry name" value="TIGR03084 family metal-binding protein"/>
    <property type="match status" value="1"/>
</dbReference>
<protein>
    <submittedName>
        <fullName evidence="2">Uncharacterized protein (TIGR03084 family)</fullName>
    </submittedName>
</protein>
<proteinExistence type="predicted"/>
<dbReference type="EMBL" id="JACHVQ010000002">
    <property type="protein sequence ID" value="MBB2892957.1"/>
    <property type="molecule type" value="Genomic_DNA"/>
</dbReference>
<name>A0A839N6Q9_9MICO</name>
<evidence type="ECO:0000259" key="1">
    <source>
        <dbReference type="Pfam" id="PF11716"/>
    </source>
</evidence>
<dbReference type="InterPro" id="IPR017518">
    <property type="entry name" value="CHP03084"/>
</dbReference>
<accession>A0A839N6Q9</accession>
<dbReference type="GO" id="GO:0046872">
    <property type="term" value="F:metal ion binding"/>
    <property type="evidence" value="ECO:0007669"/>
    <property type="project" value="InterPro"/>
</dbReference>
<evidence type="ECO:0000313" key="2">
    <source>
        <dbReference type="EMBL" id="MBB2892957.1"/>
    </source>
</evidence>
<keyword evidence="3" id="KW-1185">Reference proteome</keyword>
<reference evidence="2 3" key="1">
    <citation type="submission" date="2020-08" db="EMBL/GenBank/DDBJ databases">
        <title>Sequencing the genomes of 1000 actinobacteria strains.</title>
        <authorList>
            <person name="Klenk H.-P."/>
        </authorList>
    </citation>
    <scope>NUCLEOTIDE SEQUENCE [LARGE SCALE GENOMIC DNA]</scope>
    <source>
        <strain evidence="2 3">DSM 105369</strain>
    </source>
</reference>